<accession>A0A9Q0Y6B0</accession>
<name>A0A9Q0Y6B0_9SAUR</name>
<dbReference type="Proteomes" id="UP001142489">
    <property type="component" value="Unassembled WGS sequence"/>
</dbReference>
<comment type="caution">
    <text evidence="2">The sequence shown here is derived from an EMBL/GenBank/DDBJ whole genome shotgun (WGS) entry which is preliminary data.</text>
</comment>
<protein>
    <submittedName>
        <fullName evidence="2">Uncharacterized protein</fullName>
    </submittedName>
</protein>
<feature type="region of interest" description="Disordered" evidence="1">
    <location>
        <begin position="21"/>
        <end position="50"/>
    </location>
</feature>
<dbReference type="EMBL" id="JAPFRF010000002">
    <property type="protein sequence ID" value="KAJ7341794.1"/>
    <property type="molecule type" value="Genomic_DNA"/>
</dbReference>
<gene>
    <name evidence="2" type="ORF">JRQ81_007050</name>
</gene>
<reference evidence="2" key="1">
    <citation type="journal article" date="2023" name="DNA Res.">
        <title>Chromosome-level genome assembly of Phrynocephalus forsythii using third-generation DNA sequencing and Hi-C analysis.</title>
        <authorList>
            <person name="Qi Y."/>
            <person name="Zhao W."/>
            <person name="Zhao Y."/>
            <person name="Niu C."/>
            <person name="Cao S."/>
            <person name="Zhang Y."/>
        </authorList>
    </citation>
    <scope>NUCLEOTIDE SEQUENCE</scope>
    <source>
        <tissue evidence="2">Muscle</tissue>
    </source>
</reference>
<evidence type="ECO:0000313" key="2">
    <source>
        <dbReference type="EMBL" id="KAJ7341794.1"/>
    </source>
</evidence>
<proteinExistence type="predicted"/>
<evidence type="ECO:0000313" key="3">
    <source>
        <dbReference type="Proteomes" id="UP001142489"/>
    </source>
</evidence>
<dbReference type="AlphaFoldDB" id="A0A9Q0Y6B0"/>
<sequence>MFCPRLMIALAPKIRKRRLTMENKEGSVEDTEIRGSHGAESASAVQQQPDEELIFHEENIDLGEDEFESQQMSRLWKIPVTS</sequence>
<organism evidence="2 3">
    <name type="scientific">Phrynocephalus forsythii</name>
    <dbReference type="NCBI Taxonomy" id="171643"/>
    <lineage>
        <taxon>Eukaryota</taxon>
        <taxon>Metazoa</taxon>
        <taxon>Chordata</taxon>
        <taxon>Craniata</taxon>
        <taxon>Vertebrata</taxon>
        <taxon>Euteleostomi</taxon>
        <taxon>Lepidosauria</taxon>
        <taxon>Squamata</taxon>
        <taxon>Bifurcata</taxon>
        <taxon>Unidentata</taxon>
        <taxon>Episquamata</taxon>
        <taxon>Toxicofera</taxon>
        <taxon>Iguania</taxon>
        <taxon>Acrodonta</taxon>
        <taxon>Agamidae</taxon>
        <taxon>Agaminae</taxon>
        <taxon>Phrynocephalus</taxon>
    </lineage>
</organism>
<keyword evidence="3" id="KW-1185">Reference proteome</keyword>
<evidence type="ECO:0000256" key="1">
    <source>
        <dbReference type="SAM" id="MobiDB-lite"/>
    </source>
</evidence>
<feature type="compositionally biased region" description="Basic and acidic residues" evidence="1">
    <location>
        <begin position="21"/>
        <end position="37"/>
    </location>
</feature>